<dbReference type="Gene3D" id="3.40.47.10">
    <property type="match status" value="2"/>
</dbReference>
<evidence type="ECO:0000256" key="3">
    <source>
        <dbReference type="RuleBase" id="RU003694"/>
    </source>
</evidence>
<comment type="caution">
    <text evidence="5">The sequence shown here is derived from an EMBL/GenBank/DDBJ whole genome shotgun (WGS) entry which is preliminary data.</text>
</comment>
<dbReference type="InterPro" id="IPR014031">
    <property type="entry name" value="Ketoacyl_synth_C"/>
</dbReference>
<sequence>MNRTYVVASGVASPLGFDTPTTFEALIAGQTGLRVRQPASSAGPVCTAEVDGSLLARACSDRLLTRGTPATKLEQMGLVALHAALHDTTLSWQQADTLLIVCSAKGNIPALAEAVAAEPPGQQEYMARLAQSWASAWGLCNEPMVLSNACISSLHGIVVARRLIGQGLFRHVIVIGADVVSDFTRAGFQGFNAVSAEPCRPFDAARRGINLGEAAAVLVLSADDRLSVGVELRGGVVTNDAHHISAPSRTGEGLFRAIERVRAGRTPDFISLHGTATVYNDEMEAQALNRANLLDCPVYSLKGQLGHTLGAAGVLESVLAIESLRRNQLLASHQYATPGTTYPLRVVERPETRPLQTCLKTSSGFGGCNAAVWYEKTN</sequence>
<dbReference type="Proteomes" id="UP000290407">
    <property type="component" value="Unassembled WGS sequence"/>
</dbReference>
<feature type="domain" description="Ketosynthase family 3 (KS3)" evidence="4">
    <location>
        <begin position="1"/>
        <end position="376"/>
    </location>
</feature>
<evidence type="ECO:0000259" key="4">
    <source>
        <dbReference type="PROSITE" id="PS52004"/>
    </source>
</evidence>
<dbReference type="PANTHER" id="PTHR11712">
    <property type="entry name" value="POLYKETIDE SYNTHASE-RELATED"/>
    <property type="match status" value="1"/>
</dbReference>
<accession>A0A4Q2ULS4</accession>
<dbReference type="InterPro" id="IPR020841">
    <property type="entry name" value="PKS_Beta-ketoAc_synthase_dom"/>
</dbReference>
<dbReference type="PANTHER" id="PTHR11712:SF336">
    <property type="entry name" value="3-OXOACYL-[ACYL-CARRIER-PROTEIN] SYNTHASE, MITOCHONDRIAL"/>
    <property type="match status" value="1"/>
</dbReference>
<dbReference type="AlphaFoldDB" id="A0A4Q2ULS4"/>
<dbReference type="Pfam" id="PF00109">
    <property type="entry name" value="ketoacyl-synt"/>
    <property type="match status" value="1"/>
</dbReference>
<evidence type="ECO:0000313" key="6">
    <source>
        <dbReference type="Proteomes" id="UP000290407"/>
    </source>
</evidence>
<dbReference type="InterPro" id="IPR016039">
    <property type="entry name" value="Thiolase-like"/>
</dbReference>
<dbReference type="RefSeq" id="WP_129603228.1">
    <property type="nucleotide sequence ID" value="NZ_SBLB01000005.1"/>
</dbReference>
<dbReference type="GO" id="GO:0004315">
    <property type="term" value="F:3-oxoacyl-[acyl-carrier-protein] synthase activity"/>
    <property type="evidence" value="ECO:0007669"/>
    <property type="project" value="TreeGrafter"/>
</dbReference>
<keyword evidence="6" id="KW-1185">Reference proteome</keyword>
<dbReference type="PROSITE" id="PS52004">
    <property type="entry name" value="KS3_2"/>
    <property type="match status" value="1"/>
</dbReference>
<protein>
    <submittedName>
        <fullName evidence="5">Beta-ketoacyl synthase</fullName>
    </submittedName>
</protein>
<dbReference type="EMBL" id="SBLB01000005">
    <property type="protein sequence ID" value="RYC68455.1"/>
    <property type="molecule type" value="Genomic_DNA"/>
</dbReference>
<evidence type="ECO:0000313" key="5">
    <source>
        <dbReference type="EMBL" id="RYC68455.1"/>
    </source>
</evidence>
<comment type="similarity">
    <text evidence="1 3">Belongs to the thiolase-like superfamily. Beta-ketoacyl-ACP synthases family.</text>
</comment>
<dbReference type="SUPFAM" id="SSF53901">
    <property type="entry name" value="Thiolase-like"/>
    <property type="match status" value="2"/>
</dbReference>
<dbReference type="GO" id="GO:0006633">
    <property type="term" value="P:fatty acid biosynthetic process"/>
    <property type="evidence" value="ECO:0007669"/>
    <property type="project" value="TreeGrafter"/>
</dbReference>
<reference evidence="5 6" key="1">
    <citation type="submission" date="2019-01" db="EMBL/GenBank/DDBJ databases">
        <title>Spirosoma flava sp. nov., a propanil-degrading bacterium isolated from herbicide-contaminated soil.</title>
        <authorList>
            <person name="Zhang L."/>
            <person name="Jiang J.-D."/>
        </authorList>
    </citation>
    <scope>NUCLEOTIDE SEQUENCE [LARGE SCALE GENOMIC DNA]</scope>
    <source>
        <strain evidence="5 6">TY50</strain>
    </source>
</reference>
<dbReference type="InterPro" id="IPR014030">
    <property type="entry name" value="Ketoacyl_synth_N"/>
</dbReference>
<gene>
    <name evidence="5" type="ORF">EQG79_19035</name>
</gene>
<proteinExistence type="inferred from homology"/>
<name>A0A4Q2ULS4_9BACT</name>
<dbReference type="Pfam" id="PF02801">
    <property type="entry name" value="Ketoacyl-synt_C"/>
    <property type="match status" value="1"/>
</dbReference>
<evidence type="ECO:0000256" key="1">
    <source>
        <dbReference type="ARBA" id="ARBA00008467"/>
    </source>
</evidence>
<organism evidence="5 6">
    <name type="scientific">Spirosoma sordidisoli</name>
    <dbReference type="NCBI Taxonomy" id="2502893"/>
    <lineage>
        <taxon>Bacteria</taxon>
        <taxon>Pseudomonadati</taxon>
        <taxon>Bacteroidota</taxon>
        <taxon>Cytophagia</taxon>
        <taxon>Cytophagales</taxon>
        <taxon>Cytophagaceae</taxon>
        <taxon>Spirosoma</taxon>
    </lineage>
</organism>
<keyword evidence="2 3" id="KW-0808">Transferase</keyword>
<evidence type="ECO:0000256" key="2">
    <source>
        <dbReference type="ARBA" id="ARBA00022679"/>
    </source>
</evidence>
<dbReference type="InterPro" id="IPR000794">
    <property type="entry name" value="Beta-ketoacyl_synthase"/>
</dbReference>